<feature type="compositionally biased region" description="Low complexity" evidence="9">
    <location>
        <begin position="346"/>
        <end position="361"/>
    </location>
</feature>
<feature type="domain" description="BRCT" evidence="10">
    <location>
        <begin position="17"/>
        <end position="96"/>
    </location>
</feature>
<dbReference type="InterPro" id="IPR009057">
    <property type="entry name" value="Homeodomain-like_sf"/>
</dbReference>
<dbReference type="InterPro" id="IPR001357">
    <property type="entry name" value="BRCT_dom"/>
</dbReference>
<comment type="function">
    <text evidence="8">Involved in the regulation of telomere length, clustering and has a specific role in telomere position effect (TPE).</text>
</comment>
<dbReference type="Proteomes" id="UP001521222">
    <property type="component" value="Unassembled WGS sequence"/>
</dbReference>
<keyword evidence="7 8" id="KW-0539">Nucleus</keyword>
<dbReference type="PANTHER" id="PTHR16466:SF6">
    <property type="entry name" value="TELOMERIC REPEAT-BINDING FACTOR 2-INTERACTING PROTEIN 1"/>
    <property type="match status" value="1"/>
</dbReference>
<proteinExistence type="inferred from homology"/>
<dbReference type="InterPro" id="IPR015010">
    <property type="entry name" value="TERF2IP_Myb"/>
</dbReference>
<dbReference type="PROSITE" id="PS50172">
    <property type="entry name" value="BRCT"/>
    <property type="match status" value="1"/>
</dbReference>
<dbReference type="Gene3D" id="3.40.50.10190">
    <property type="entry name" value="BRCT domain"/>
    <property type="match status" value="1"/>
</dbReference>
<feature type="compositionally biased region" description="Polar residues" evidence="9">
    <location>
        <begin position="556"/>
        <end position="569"/>
    </location>
</feature>
<evidence type="ECO:0000313" key="12">
    <source>
        <dbReference type="Proteomes" id="UP001521222"/>
    </source>
</evidence>
<sequence>MASAIVYDNVAEGAELETGGLFEGRKFWVAQRVPHRGELLNLITANGGQIVKLERQADYMIADHFLQGCPAGTISYEFVHKSIKAGEILNPDDFPAGPKIGTARDPGSLTRPAKGGRKAYTSEEDRLLYKWVTDAKARGLAVSGNELYKQLEQQNPSHTWQSWRDRYLKQLQYRPPSAFNIPDNAPPSSPSDQSSRAAETTVAKNPVLIENKDNAVEEPAVKKVGLIKNKDKARAVTVEEEPNNMGTSNSKNQAASKNEYTVDQLAATFSTEDWESLYAFVEEIDSCDKKDGSYDRAWQNWAEDRDNQTADQWRQYHEKVVRPQWLRDPVSKRQQIKKKVEERVQDSSSSPSKSQSWSQTQDKAVAASQSKEADPVASPKPTLPNILPSDSSTAQQATPQYLRDGYESALKRIRGQTDDVAEPAEQARPPKIQKRISLSPTLVESEEPPEVIGTQEQPLEVSSAISSQQAIDDEDEAESRASEDDFPGIVPLPRPSIIDLGDEDDDDDDDESVASSTDMTHFAPLPKPPRIPEDEDDEDELPSNTPTPRATKVANFDTQAILSPSQHPTRISKLPLPRLDSSPPHHPESDASTTQSLQEFSSYLKETEQYDQTQTQQPLTRPPRPASPTPSATSEVSSSGSGDPDEPLAADEMEEFFTAQHAEGFSDEYITKALKRTRFRPLLAEKVLDAWKHGKHLPNERGIWTIEEDEEVESGDGAALARLQRKHTLDGWGGITERLNFLRAWERR</sequence>
<organism evidence="11 12">
    <name type="scientific">Nothophoma quercina</name>
    <dbReference type="NCBI Taxonomy" id="749835"/>
    <lineage>
        <taxon>Eukaryota</taxon>
        <taxon>Fungi</taxon>
        <taxon>Dikarya</taxon>
        <taxon>Ascomycota</taxon>
        <taxon>Pezizomycotina</taxon>
        <taxon>Dothideomycetes</taxon>
        <taxon>Pleosporomycetidae</taxon>
        <taxon>Pleosporales</taxon>
        <taxon>Pleosporineae</taxon>
        <taxon>Didymellaceae</taxon>
        <taxon>Nothophoma</taxon>
    </lineage>
</organism>
<feature type="compositionally biased region" description="Polar residues" evidence="9">
    <location>
        <begin position="590"/>
        <end position="601"/>
    </location>
</feature>
<dbReference type="EMBL" id="JAKIXB020000027">
    <property type="protein sequence ID" value="KAL1596928.1"/>
    <property type="molecule type" value="Genomic_DNA"/>
</dbReference>
<dbReference type="SUPFAM" id="SSF46689">
    <property type="entry name" value="Homeodomain-like"/>
    <property type="match status" value="1"/>
</dbReference>
<feature type="compositionally biased region" description="Polar residues" evidence="9">
    <location>
        <begin position="388"/>
        <end position="399"/>
    </location>
</feature>
<feature type="compositionally biased region" description="Low complexity" evidence="9">
    <location>
        <begin position="610"/>
        <end position="619"/>
    </location>
</feature>
<keyword evidence="3 8" id="KW-0779">Telomere</keyword>
<evidence type="ECO:0000256" key="4">
    <source>
        <dbReference type="ARBA" id="ARBA00023015"/>
    </source>
</evidence>
<reference evidence="11 12" key="1">
    <citation type="submission" date="2024-02" db="EMBL/GenBank/DDBJ databases">
        <title>De novo assembly and annotation of 12 fungi associated with fruit tree decline syndrome in Ontario, Canada.</title>
        <authorList>
            <person name="Sulman M."/>
            <person name="Ellouze W."/>
            <person name="Ilyukhin E."/>
        </authorList>
    </citation>
    <scope>NUCLEOTIDE SEQUENCE [LARGE SCALE GENOMIC DNA]</scope>
    <source>
        <strain evidence="11 12">M97-236</strain>
    </source>
</reference>
<keyword evidence="4" id="KW-0805">Transcription regulation</keyword>
<evidence type="ECO:0000256" key="2">
    <source>
        <dbReference type="ARBA" id="ARBA00022454"/>
    </source>
</evidence>
<evidence type="ECO:0000313" key="11">
    <source>
        <dbReference type="EMBL" id="KAL1596928.1"/>
    </source>
</evidence>
<feature type="compositionally biased region" description="Low complexity" evidence="9">
    <location>
        <begin position="629"/>
        <end position="642"/>
    </location>
</feature>
<dbReference type="Gene3D" id="1.10.10.60">
    <property type="entry name" value="Homeodomain-like"/>
    <property type="match status" value="1"/>
</dbReference>
<dbReference type="PANTHER" id="PTHR16466">
    <property type="entry name" value="TELOMERE REPEAT-BINDING FACTOR 2-INTERACTING PROTEIN 1"/>
    <property type="match status" value="1"/>
</dbReference>
<dbReference type="Pfam" id="PF08914">
    <property type="entry name" value="Myb_Rap1"/>
    <property type="match status" value="1"/>
</dbReference>
<evidence type="ECO:0000256" key="3">
    <source>
        <dbReference type="ARBA" id="ARBA00022895"/>
    </source>
</evidence>
<evidence type="ECO:0000256" key="5">
    <source>
        <dbReference type="ARBA" id="ARBA00023159"/>
    </source>
</evidence>
<dbReference type="Pfam" id="PF11626">
    <property type="entry name" value="Rap1_C"/>
    <property type="match status" value="1"/>
</dbReference>
<comment type="caution">
    <text evidence="11">The sequence shown here is derived from an EMBL/GenBank/DDBJ whole genome shotgun (WGS) entry which is preliminary data.</text>
</comment>
<feature type="region of interest" description="Disordered" evidence="9">
    <location>
        <begin position="235"/>
        <end position="256"/>
    </location>
</feature>
<gene>
    <name evidence="11" type="ORF">SLS59_007671</name>
</gene>
<evidence type="ECO:0000259" key="10">
    <source>
        <dbReference type="PROSITE" id="PS50172"/>
    </source>
</evidence>
<keyword evidence="6" id="KW-0804">Transcription</keyword>
<dbReference type="InterPro" id="IPR036420">
    <property type="entry name" value="BRCT_dom_sf"/>
</dbReference>
<evidence type="ECO:0000256" key="1">
    <source>
        <dbReference type="ARBA" id="ARBA00010467"/>
    </source>
</evidence>
<comment type="similarity">
    <text evidence="1 8">Belongs to the RAP1 family.</text>
</comment>
<evidence type="ECO:0000256" key="6">
    <source>
        <dbReference type="ARBA" id="ARBA00023163"/>
    </source>
</evidence>
<keyword evidence="12" id="KW-1185">Reference proteome</keyword>
<feature type="compositionally biased region" description="Polar residues" evidence="9">
    <location>
        <begin position="244"/>
        <end position="256"/>
    </location>
</feature>
<dbReference type="InterPro" id="IPR039595">
    <property type="entry name" value="TE2IP/Rap1"/>
</dbReference>
<dbReference type="InterPro" id="IPR021661">
    <property type="entry name" value="Rap1_C"/>
</dbReference>
<protein>
    <recommendedName>
        <fullName evidence="8">DNA-binding protein RAP1</fullName>
    </recommendedName>
</protein>
<feature type="region of interest" description="Disordered" evidence="9">
    <location>
        <begin position="176"/>
        <end position="206"/>
    </location>
</feature>
<comment type="subunit">
    <text evidence="8">Homodimer.</text>
</comment>
<evidence type="ECO:0000256" key="9">
    <source>
        <dbReference type="SAM" id="MobiDB-lite"/>
    </source>
</evidence>
<dbReference type="InterPro" id="IPR038104">
    <property type="entry name" value="Rap1_C_sf"/>
</dbReference>
<feature type="compositionally biased region" description="Acidic residues" evidence="9">
    <location>
        <begin position="500"/>
        <end position="512"/>
    </location>
</feature>
<feature type="region of interest" description="Disordered" evidence="9">
    <location>
        <begin position="94"/>
        <end position="118"/>
    </location>
</feature>
<keyword evidence="2 8" id="KW-0158">Chromosome</keyword>
<dbReference type="Pfam" id="PF16589">
    <property type="entry name" value="BRCT_2"/>
    <property type="match status" value="1"/>
</dbReference>
<dbReference type="CDD" id="cd11655">
    <property type="entry name" value="rap1_myb-like"/>
    <property type="match status" value="1"/>
</dbReference>
<comment type="subcellular location">
    <subcellularLocation>
        <location evidence="8">Nucleus</location>
    </subcellularLocation>
    <subcellularLocation>
        <location evidence="8">Chromosome</location>
        <location evidence="8">Telomere</location>
    </subcellularLocation>
</comment>
<evidence type="ECO:0000256" key="7">
    <source>
        <dbReference type="ARBA" id="ARBA00023242"/>
    </source>
</evidence>
<evidence type="ECO:0000256" key="8">
    <source>
        <dbReference type="RuleBase" id="RU367107"/>
    </source>
</evidence>
<keyword evidence="5" id="KW-0010">Activator</keyword>
<accession>A0ABR3QY24</accession>
<dbReference type="Gene3D" id="1.10.10.2170">
    <property type="match status" value="1"/>
</dbReference>
<name>A0ABR3QY24_9PLEO</name>
<feature type="region of interest" description="Disordered" evidence="9">
    <location>
        <begin position="329"/>
        <end position="648"/>
    </location>
</feature>